<sequence>MSTSESELADIRYQQYELPPSLGKNPSEDTLKAYFNSYGWVYVCKIINETSNNITFYSPYNKEKGRGEISPGKQESNNSKGYIPYSSSDLQYEIKYYNTSLKMWSQISITDLGHDWLLSFKQAGVDIDEREVRPYSGFTAEITLIINDSGYKIYGCSFKNIQSSLALYRTGPR</sequence>
<evidence type="ECO:0000313" key="2">
    <source>
        <dbReference type="Proteomes" id="UP000035740"/>
    </source>
</evidence>
<dbReference type="EMBL" id="KQ090230">
    <property type="protein sequence ID" value="KMS99166.1"/>
    <property type="molecule type" value="Genomic_DNA"/>
</dbReference>
<proteinExistence type="predicted"/>
<organism evidence="1 2">
    <name type="scientific">Beta vulgaris subsp. vulgaris</name>
    <name type="common">Beet</name>
    <dbReference type="NCBI Taxonomy" id="3555"/>
    <lineage>
        <taxon>Eukaryota</taxon>
        <taxon>Viridiplantae</taxon>
        <taxon>Streptophyta</taxon>
        <taxon>Embryophyta</taxon>
        <taxon>Tracheophyta</taxon>
        <taxon>Spermatophyta</taxon>
        <taxon>Magnoliopsida</taxon>
        <taxon>eudicotyledons</taxon>
        <taxon>Gunneridae</taxon>
        <taxon>Pentapetalae</taxon>
        <taxon>Caryophyllales</taxon>
        <taxon>Chenopodiaceae</taxon>
        <taxon>Betoideae</taxon>
        <taxon>Beta</taxon>
    </lineage>
</organism>
<gene>
    <name evidence="1" type="ORF">BVRB_2g047250</name>
</gene>
<dbReference type="Proteomes" id="UP000035740">
    <property type="component" value="Unassembled WGS sequence"/>
</dbReference>
<keyword evidence="2" id="KW-1185">Reference proteome</keyword>
<protein>
    <submittedName>
        <fullName evidence="1">Uncharacterized protein</fullName>
    </submittedName>
</protein>
<dbReference type="AlphaFoldDB" id="A0A0J8BE35"/>
<dbReference type="Gramene" id="KMS99166">
    <property type="protein sequence ID" value="KMS99166"/>
    <property type="gene ID" value="BVRB_2g047250"/>
</dbReference>
<evidence type="ECO:0000313" key="1">
    <source>
        <dbReference type="EMBL" id="KMS99166.1"/>
    </source>
</evidence>
<accession>A0A0J8BE35</accession>
<reference evidence="1 2" key="1">
    <citation type="journal article" date="2014" name="Nature">
        <title>The genome of the recently domesticated crop plant sugar beet (Beta vulgaris).</title>
        <authorList>
            <person name="Dohm J.C."/>
            <person name="Minoche A.E."/>
            <person name="Holtgrawe D."/>
            <person name="Capella-Gutierrez S."/>
            <person name="Zakrzewski F."/>
            <person name="Tafer H."/>
            <person name="Rupp O."/>
            <person name="Sorensen T.R."/>
            <person name="Stracke R."/>
            <person name="Reinhardt R."/>
            <person name="Goesmann A."/>
            <person name="Kraft T."/>
            <person name="Schulz B."/>
            <person name="Stadler P.F."/>
            <person name="Schmidt T."/>
            <person name="Gabaldon T."/>
            <person name="Lehrach H."/>
            <person name="Weisshaar B."/>
            <person name="Himmelbauer H."/>
        </authorList>
    </citation>
    <scope>NUCLEOTIDE SEQUENCE [LARGE SCALE GENOMIC DNA]</scope>
    <source>
        <tissue evidence="1">Taproot</tissue>
    </source>
</reference>
<name>A0A0J8BE35_BETVV</name>